<dbReference type="InterPro" id="IPR046960">
    <property type="entry name" value="PPR_At4g14850-like_plant"/>
</dbReference>
<evidence type="ECO:0000256" key="2">
    <source>
        <dbReference type="PROSITE-ProRule" id="PRU00708"/>
    </source>
</evidence>
<dbReference type="Gene3D" id="1.25.40.10">
    <property type="entry name" value="Tetratricopeptide repeat domain"/>
    <property type="match status" value="1"/>
</dbReference>
<dbReference type="GO" id="GO:0003723">
    <property type="term" value="F:RNA binding"/>
    <property type="evidence" value="ECO:0007669"/>
    <property type="project" value="InterPro"/>
</dbReference>
<dbReference type="HOGENOM" id="CLU_2530555_0_0_1"/>
<dbReference type="AlphaFoldDB" id="D7M1D5"/>
<evidence type="ECO:0008006" key="5">
    <source>
        <dbReference type="Google" id="ProtNLM"/>
    </source>
</evidence>
<dbReference type="Pfam" id="PF01535">
    <property type="entry name" value="PPR"/>
    <property type="match status" value="2"/>
</dbReference>
<dbReference type="InterPro" id="IPR011990">
    <property type="entry name" value="TPR-like_helical_dom_sf"/>
</dbReference>
<dbReference type="EMBL" id="GL348718">
    <property type="protein sequence ID" value="EFH47594.1"/>
    <property type="molecule type" value="Genomic_DNA"/>
</dbReference>
<name>D7M1D5_ARALL</name>
<proteinExistence type="predicted"/>
<dbReference type="NCBIfam" id="TIGR00756">
    <property type="entry name" value="PPR"/>
    <property type="match status" value="1"/>
</dbReference>
<keyword evidence="1" id="KW-0677">Repeat</keyword>
<protein>
    <recommendedName>
        <fullName evidence="5">Pentatricopeptide repeat-containing protein</fullName>
    </recommendedName>
</protein>
<sequence>MITGYQKRGDMKAAMELFDSVPRKNVTSWTTVISGFSQNGNYSEALTMFLCMEKYKSVKPNHITLVSRRDAVVLCYLKCVFSIE</sequence>
<gene>
    <name evidence="3" type="ORF">ARALYDRAFT_908812</name>
</gene>
<evidence type="ECO:0000256" key="1">
    <source>
        <dbReference type="ARBA" id="ARBA00022737"/>
    </source>
</evidence>
<keyword evidence="4" id="KW-1185">Reference proteome</keyword>
<dbReference type="PROSITE" id="PS51375">
    <property type="entry name" value="PPR"/>
    <property type="match status" value="1"/>
</dbReference>
<organism evidence="4">
    <name type="scientific">Arabidopsis lyrata subsp. lyrata</name>
    <name type="common">Lyre-leaved rock-cress</name>
    <dbReference type="NCBI Taxonomy" id="81972"/>
    <lineage>
        <taxon>Eukaryota</taxon>
        <taxon>Viridiplantae</taxon>
        <taxon>Streptophyta</taxon>
        <taxon>Embryophyta</taxon>
        <taxon>Tracheophyta</taxon>
        <taxon>Spermatophyta</taxon>
        <taxon>Magnoliopsida</taxon>
        <taxon>eudicotyledons</taxon>
        <taxon>Gunneridae</taxon>
        <taxon>Pentapetalae</taxon>
        <taxon>rosids</taxon>
        <taxon>malvids</taxon>
        <taxon>Brassicales</taxon>
        <taxon>Brassicaceae</taxon>
        <taxon>Camelineae</taxon>
        <taxon>Arabidopsis</taxon>
    </lineage>
</organism>
<reference evidence="4" key="1">
    <citation type="journal article" date="2011" name="Nat. Genet.">
        <title>The Arabidopsis lyrata genome sequence and the basis of rapid genome size change.</title>
        <authorList>
            <person name="Hu T.T."/>
            <person name="Pattyn P."/>
            <person name="Bakker E.G."/>
            <person name="Cao J."/>
            <person name="Cheng J.-F."/>
            <person name="Clark R.M."/>
            <person name="Fahlgren N."/>
            <person name="Fawcett J.A."/>
            <person name="Grimwood J."/>
            <person name="Gundlach H."/>
            <person name="Haberer G."/>
            <person name="Hollister J.D."/>
            <person name="Ossowski S."/>
            <person name="Ottilar R.P."/>
            <person name="Salamov A.A."/>
            <person name="Schneeberger K."/>
            <person name="Spannagl M."/>
            <person name="Wang X."/>
            <person name="Yang L."/>
            <person name="Nasrallah M.E."/>
            <person name="Bergelson J."/>
            <person name="Carrington J.C."/>
            <person name="Gaut B.S."/>
            <person name="Schmutz J."/>
            <person name="Mayer K.F.X."/>
            <person name="Van de Peer Y."/>
            <person name="Grigoriev I.V."/>
            <person name="Nordborg M."/>
            <person name="Weigel D."/>
            <person name="Guo Y.-L."/>
        </authorList>
    </citation>
    <scope>NUCLEOTIDE SEQUENCE [LARGE SCALE GENOMIC DNA]</scope>
    <source>
        <strain evidence="4">cv. MN47</strain>
    </source>
</reference>
<evidence type="ECO:0000313" key="4">
    <source>
        <dbReference type="Proteomes" id="UP000008694"/>
    </source>
</evidence>
<accession>D7M1D5</accession>
<feature type="repeat" description="PPR" evidence="2">
    <location>
        <begin position="25"/>
        <end position="59"/>
    </location>
</feature>
<dbReference type="STRING" id="81972.D7M1D5"/>
<dbReference type="PANTHER" id="PTHR47926:SF347">
    <property type="entry name" value="PENTATRICOPEPTIDE REPEAT-CONTAINING PROTEIN"/>
    <property type="match status" value="1"/>
</dbReference>
<dbReference type="PANTHER" id="PTHR47926">
    <property type="entry name" value="PENTATRICOPEPTIDE REPEAT-CONTAINING PROTEIN"/>
    <property type="match status" value="1"/>
</dbReference>
<dbReference type="eggNOG" id="KOG4197">
    <property type="taxonomic scope" value="Eukaryota"/>
</dbReference>
<dbReference type="InterPro" id="IPR002885">
    <property type="entry name" value="PPR_rpt"/>
</dbReference>
<dbReference type="Gramene" id="scaffold_600869.1">
    <property type="protein sequence ID" value="scaffold_600869.1"/>
    <property type="gene ID" value="scaffold_600869.1"/>
</dbReference>
<dbReference type="GO" id="GO:0009451">
    <property type="term" value="P:RNA modification"/>
    <property type="evidence" value="ECO:0007669"/>
    <property type="project" value="InterPro"/>
</dbReference>
<dbReference type="Proteomes" id="UP000008694">
    <property type="component" value="Unassembled WGS sequence"/>
</dbReference>
<evidence type="ECO:0000313" key="3">
    <source>
        <dbReference type="EMBL" id="EFH47594.1"/>
    </source>
</evidence>